<organism evidence="8 9">
    <name type="scientific">Rahnella inusitata</name>
    <dbReference type="NCBI Taxonomy" id="58169"/>
    <lineage>
        <taxon>Bacteria</taxon>
        <taxon>Pseudomonadati</taxon>
        <taxon>Pseudomonadota</taxon>
        <taxon>Gammaproteobacteria</taxon>
        <taxon>Enterobacterales</taxon>
        <taxon>Yersiniaceae</taxon>
        <taxon>Rahnella</taxon>
    </lineage>
</organism>
<dbReference type="PANTHER" id="PTHR43201">
    <property type="entry name" value="ACYL-COA SYNTHETASE"/>
    <property type="match status" value="1"/>
</dbReference>
<keyword evidence="9" id="KW-1185">Reference proteome</keyword>
<dbReference type="InterPro" id="IPR025110">
    <property type="entry name" value="AMP-bd_C"/>
</dbReference>
<dbReference type="Pfam" id="PF00501">
    <property type="entry name" value="AMP-binding"/>
    <property type="match status" value="1"/>
</dbReference>
<dbReference type="PROSITE" id="PS00455">
    <property type="entry name" value="AMP_BINDING"/>
    <property type="match status" value="1"/>
</dbReference>
<sequence length="456" mass="49922">MAEPMMSDWPWRVWAARSPFAVAIKAGEISWCWRDLRHRIDLLAGGFIQQGVREGSGVVLRSKNTPDALLCYLALLQAGARLLPLNPQLPQTLFDELLPQLNIDFMVDLTGVPLSLNIPLLALHHAFSEPVADWQPARIATLTLTSGSSGLPKAAAHSVAAHLASAEGVLGLIPFTQADRWLLSLPLFHVSGQGIIWRWLSAGATVVVADGQSFDDALAECSHASLVPTQLWRLLQQPVLPASLKDVLLGGAHIPQELTVQAERVGIRCWCGYGMTEAASTVTAKRADGSPGVGQALTGKDVRLVINEVQIRSRSLAAGYWKSGQLTPLPGAEGWFSTRDRGEWQGEELHIGGRLDNVFFCGGENIQPEAIERILLQHPEIHQAFIIPVNDEEFGQRPVAVLDAEITLDFHTLTEWIQEKLARFQQPVKYCALPEHLTNGGIKVSRKAIALWINPQ</sequence>
<evidence type="ECO:0000259" key="6">
    <source>
        <dbReference type="Pfam" id="PF00501"/>
    </source>
</evidence>
<dbReference type="RefSeq" id="WP_112166938.1">
    <property type="nucleotide sequence ID" value="NZ_JYDE01000017.1"/>
</dbReference>
<keyword evidence="4" id="KW-0547">Nucleotide-binding</keyword>
<protein>
    <submittedName>
        <fullName evidence="8">O-succinylbenzoate--CoA ligase</fullName>
        <ecNumber evidence="8">6.2.1.26</ecNumber>
    </submittedName>
</protein>
<dbReference type="InterPro" id="IPR010192">
    <property type="entry name" value="MenE"/>
</dbReference>
<dbReference type="EMBL" id="RAHG01000001">
    <property type="protein sequence ID" value="RJT15760.1"/>
    <property type="molecule type" value="Genomic_DNA"/>
</dbReference>
<evidence type="ECO:0000313" key="8">
    <source>
        <dbReference type="EMBL" id="RJT15760.1"/>
    </source>
</evidence>
<dbReference type="InterPro" id="IPR020845">
    <property type="entry name" value="AMP-binding_CS"/>
</dbReference>
<keyword evidence="5" id="KW-0067">ATP-binding</keyword>
<evidence type="ECO:0000256" key="5">
    <source>
        <dbReference type="ARBA" id="ARBA00022840"/>
    </source>
</evidence>
<gene>
    <name evidence="8" type="ORF">D5396_01155</name>
</gene>
<dbReference type="Gene3D" id="3.30.300.30">
    <property type="match status" value="1"/>
</dbReference>
<proteinExistence type="inferred from homology"/>
<dbReference type="Proteomes" id="UP000284119">
    <property type="component" value="Unassembled WGS sequence"/>
</dbReference>
<dbReference type="PANTHER" id="PTHR43201:SF5">
    <property type="entry name" value="MEDIUM-CHAIN ACYL-COA LIGASE ACSF2, MITOCHONDRIAL"/>
    <property type="match status" value="1"/>
</dbReference>
<name>A0ABX9P5M9_9GAMM</name>
<comment type="similarity">
    <text evidence="1">Belongs to the ATP-dependent AMP-binding enzyme family.</text>
</comment>
<evidence type="ECO:0000313" key="9">
    <source>
        <dbReference type="Proteomes" id="UP000284119"/>
    </source>
</evidence>
<dbReference type="GO" id="GO:0008756">
    <property type="term" value="F:o-succinylbenzoate-CoA ligase activity"/>
    <property type="evidence" value="ECO:0007669"/>
    <property type="project" value="UniProtKB-EC"/>
</dbReference>
<dbReference type="InterPro" id="IPR045851">
    <property type="entry name" value="AMP-bd_C_sf"/>
</dbReference>
<evidence type="ECO:0000256" key="3">
    <source>
        <dbReference type="ARBA" id="ARBA00022598"/>
    </source>
</evidence>
<dbReference type="InterPro" id="IPR042099">
    <property type="entry name" value="ANL_N_sf"/>
</dbReference>
<keyword evidence="2" id="KW-0474">Menaquinone biosynthesis</keyword>
<dbReference type="EC" id="6.2.1.26" evidence="8"/>
<evidence type="ECO:0000256" key="4">
    <source>
        <dbReference type="ARBA" id="ARBA00022741"/>
    </source>
</evidence>
<dbReference type="NCBIfam" id="TIGR01923">
    <property type="entry name" value="menE"/>
    <property type="match status" value="1"/>
</dbReference>
<dbReference type="CDD" id="cd17630">
    <property type="entry name" value="OSB_MenE-like"/>
    <property type="match status" value="1"/>
</dbReference>
<dbReference type="InterPro" id="IPR000873">
    <property type="entry name" value="AMP-dep_synth/lig_dom"/>
</dbReference>
<comment type="caution">
    <text evidence="8">The sequence shown here is derived from an EMBL/GenBank/DDBJ whole genome shotgun (WGS) entry which is preliminary data.</text>
</comment>
<accession>A0ABX9P5M9</accession>
<dbReference type="NCBIfam" id="NF006539">
    <property type="entry name" value="PRK09029.1"/>
    <property type="match status" value="1"/>
</dbReference>
<reference evidence="8 9" key="1">
    <citation type="submission" date="2018-09" db="EMBL/GenBank/DDBJ databases">
        <authorList>
            <person name="Le Fleche-Mateos A."/>
        </authorList>
    </citation>
    <scope>NUCLEOTIDE SEQUENCE [LARGE SCALE GENOMIC DNA]</scope>
    <source>
        <strain evidence="8 9">DSM 30078</strain>
    </source>
</reference>
<evidence type="ECO:0000256" key="2">
    <source>
        <dbReference type="ARBA" id="ARBA00022428"/>
    </source>
</evidence>
<dbReference type="Pfam" id="PF13193">
    <property type="entry name" value="AMP-binding_C"/>
    <property type="match status" value="1"/>
</dbReference>
<evidence type="ECO:0000256" key="1">
    <source>
        <dbReference type="ARBA" id="ARBA00006432"/>
    </source>
</evidence>
<evidence type="ECO:0000259" key="7">
    <source>
        <dbReference type="Pfam" id="PF13193"/>
    </source>
</evidence>
<feature type="domain" description="AMP-binding enzyme C-terminal" evidence="7">
    <location>
        <begin position="371"/>
        <end position="433"/>
    </location>
</feature>
<dbReference type="Gene3D" id="3.40.50.12780">
    <property type="entry name" value="N-terminal domain of ligase-like"/>
    <property type="match status" value="1"/>
</dbReference>
<dbReference type="SUPFAM" id="SSF56801">
    <property type="entry name" value="Acetyl-CoA synthetase-like"/>
    <property type="match status" value="1"/>
</dbReference>
<keyword evidence="3 8" id="KW-0436">Ligase</keyword>
<feature type="domain" description="AMP-dependent synthetase/ligase" evidence="6">
    <location>
        <begin position="13"/>
        <end position="307"/>
    </location>
</feature>